<evidence type="ECO:0000313" key="1">
    <source>
        <dbReference type="EMBL" id="GGK83566.1"/>
    </source>
</evidence>
<accession>A0ABQ2FDP2</accession>
<comment type="caution">
    <text evidence="1">The sequence shown here is derived from an EMBL/GenBank/DDBJ whole genome shotgun (WGS) entry which is preliminary data.</text>
</comment>
<evidence type="ECO:0000313" key="2">
    <source>
        <dbReference type="Proteomes" id="UP000662111"/>
    </source>
</evidence>
<organism evidence="1 2">
    <name type="scientific">Ornithinimicrobium pekingense</name>
    <dbReference type="NCBI Taxonomy" id="384677"/>
    <lineage>
        <taxon>Bacteria</taxon>
        <taxon>Bacillati</taxon>
        <taxon>Actinomycetota</taxon>
        <taxon>Actinomycetes</taxon>
        <taxon>Micrococcales</taxon>
        <taxon>Ornithinimicrobiaceae</taxon>
        <taxon>Ornithinimicrobium</taxon>
    </lineage>
</organism>
<gene>
    <name evidence="1" type="ORF">GCM10011509_35020</name>
</gene>
<keyword evidence="2" id="KW-1185">Reference proteome</keyword>
<dbReference type="Proteomes" id="UP000662111">
    <property type="component" value="Unassembled WGS sequence"/>
</dbReference>
<reference evidence="2" key="1">
    <citation type="journal article" date="2019" name="Int. J. Syst. Evol. Microbiol.">
        <title>The Global Catalogue of Microorganisms (GCM) 10K type strain sequencing project: providing services to taxonomists for standard genome sequencing and annotation.</title>
        <authorList>
            <consortium name="The Broad Institute Genomics Platform"/>
            <consortium name="The Broad Institute Genome Sequencing Center for Infectious Disease"/>
            <person name="Wu L."/>
            <person name="Ma J."/>
        </authorList>
    </citation>
    <scope>NUCLEOTIDE SEQUENCE [LARGE SCALE GENOMIC DNA]</scope>
    <source>
        <strain evidence="2">CGMCC 1.5362</strain>
    </source>
</reference>
<sequence>MPQVEPFTCLVWIPATGVVDREVQVRVDPWAHTSILPNGRTLRKRLLGFKCTSAVYGEQ</sequence>
<dbReference type="EMBL" id="BMLB01000008">
    <property type="protein sequence ID" value="GGK83566.1"/>
    <property type="molecule type" value="Genomic_DNA"/>
</dbReference>
<protein>
    <submittedName>
        <fullName evidence="1">Uncharacterized protein</fullName>
    </submittedName>
</protein>
<proteinExistence type="predicted"/>
<name>A0ABQ2FDP2_9MICO</name>